<dbReference type="Pfam" id="PF19657">
    <property type="entry name" value="DUF6160"/>
    <property type="match status" value="1"/>
</dbReference>
<evidence type="ECO:0000313" key="3">
    <source>
        <dbReference type="EMBL" id="RZU44867.1"/>
    </source>
</evidence>
<protein>
    <recommendedName>
        <fullName evidence="2">DUF6160 domain-containing protein</fullName>
    </recommendedName>
</protein>
<dbReference type="OrthoDB" id="6078536at2"/>
<dbReference type="AlphaFoldDB" id="A0A4Q7Z3L8"/>
<dbReference type="RefSeq" id="WP_130412673.1">
    <property type="nucleotide sequence ID" value="NZ_SHKX01000012.1"/>
</dbReference>
<accession>A0A4Q7Z3L8</accession>
<reference evidence="3 4" key="1">
    <citation type="submission" date="2019-02" db="EMBL/GenBank/DDBJ databases">
        <title>Genomic Encyclopedia of Type Strains, Phase IV (KMG-IV): sequencing the most valuable type-strain genomes for metagenomic binning, comparative biology and taxonomic classification.</title>
        <authorList>
            <person name="Goeker M."/>
        </authorList>
    </citation>
    <scope>NUCLEOTIDE SEQUENCE [LARGE SCALE GENOMIC DNA]</scope>
    <source>
        <strain evidence="3 4">DSM 105135</strain>
    </source>
</reference>
<name>A0A4Q7Z3L8_9GAMM</name>
<evidence type="ECO:0000313" key="4">
    <source>
        <dbReference type="Proteomes" id="UP000292423"/>
    </source>
</evidence>
<evidence type="ECO:0000259" key="2">
    <source>
        <dbReference type="Pfam" id="PF19657"/>
    </source>
</evidence>
<evidence type="ECO:0000256" key="1">
    <source>
        <dbReference type="SAM" id="SignalP"/>
    </source>
</evidence>
<feature type="domain" description="DUF6160" evidence="2">
    <location>
        <begin position="5"/>
        <end position="45"/>
    </location>
</feature>
<feature type="chain" id="PRO_5021012339" description="DUF6160 domain-containing protein" evidence="1">
    <location>
        <begin position="23"/>
        <end position="289"/>
    </location>
</feature>
<organism evidence="3 4">
    <name type="scientific">Fluviicoccus keumensis</name>
    <dbReference type="NCBI Taxonomy" id="1435465"/>
    <lineage>
        <taxon>Bacteria</taxon>
        <taxon>Pseudomonadati</taxon>
        <taxon>Pseudomonadota</taxon>
        <taxon>Gammaproteobacteria</taxon>
        <taxon>Moraxellales</taxon>
        <taxon>Moraxellaceae</taxon>
        <taxon>Fluviicoccus</taxon>
    </lineage>
</organism>
<keyword evidence="4" id="KW-1185">Reference proteome</keyword>
<sequence>MTTRFKKILLASLIAASTSAFAMESLDEEALSDTTGQTGVLIGITPPAMSFSVVLHDTDGYAGATDSGAIVFGDPYSPAAGRVKTQLSFTGEVVMKIDATGDNNGATAGGAPTLRVNVAIPGMTLHTGDMYAADTDATGTLAGFQALSATKTAVILSDMTMTMGATTLNFELGNENQGAMLKIATAMTGGFSITGFKLNDANSGGFLGTDLTVKDNAGTDLTVNASVDFISGGASGGMRVNLTQFGNATNGADVRLANLKFGDATTPTIGNVDIVGLNMNNTVIRIAGQ</sequence>
<comment type="caution">
    <text evidence="3">The sequence shown here is derived from an EMBL/GenBank/DDBJ whole genome shotgun (WGS) entry which is preliminary data.</text>
</comment>
<dbReference type="EMBL" id="SHKX01000012">
    <property type="protein sequence ID" value="RZU44867.1"/>
    <property type="molecule type" value="Genomic_DNA"/>
</dbReference>
<proteinExistence type="predicted"/>
<gene>
    <name evidence="3" type="ORF">EV700_1668</name>
</gene>
<feature type="signal peptide" evidence="1">
    <location>
        <begin position="1"/>
        <end position="22"/>
    </location>
</feature>
<keyword evidence="1" id="KW-0732">Signal</keyword>
<dbReference type="InterPro" id="IPR046158">
    <property type="entry name" value="DUF6160"/>
</dbReference>
<dbReference type="Proteomes" id="UP000292423">
    <property type="component" value="Unassembled WGS sequence"/>
</dbReference>